<dbReference type="Pfam" id="PF05043">
    <property type="entry name" value="Mga"/>
    <property type="match status" value="1"/>
</dbReference>
<dbReference type="InterPro" id="IPR050661">
    <property type="entry name" value="BglG_antiterminators"/>
</dbReference>
<dbReference type="Gene3D" id="1.10.10.10">
    <property type="entry name" value="Winged helix-like DNA-binding domain superfamily/Winged helix DNA-binding domain"/>
    <property type="match status" value="1"/>
</dbReference>
<dbReference type="AlphaFoldDB" id="A0A7W1YFN9"/>
<organism evidence="4 5">
    <name type="scientific">Listeria rustica</name>
    <dbReference type="NCBI Taxonomy" id="2713503"/>
    <lineage>
        <taxon>Bacteria</taxon>
        <taxon>Bacillati</taxon>
        <taxon>Bacillota</taxon>
        <taxon>Bacilli</taxon>
        <taxon>Bacillales</taxon>
        <taxon>Listeriaceae</taxon>
        <taxon>Listeria</taxon>
    </lineage>
</organism>
<name>A0A7W1YFN9_9LIST</name>
<gene>
    <name evidence="4" type="ORF">HPK16_05720</name>
</gene>
<evidence type="ECO:0000313" key="5">
    <source>
        <dbReference type="Proteomes" id="UP000548787"/>
    </source>
</evidence>
<evidence type="ECO:0000256" key="1">
    <source>
        <dbReference type="ARBA" id="ARBA00023015"/>
    </source>
</evidence>
<comment type="caution">
    <text evidence="4">The sequence shown here is derived from an EMBL/GenBank/DDBJ whole genome shotgun (WGS) entry which is preliminary data.</text>
</comment>
<sequence length="495" mass="58641">MKNDIYRAIDQSTTNSMMILRMISEESRWYTVNELSERLDMIPRTVQRYLVDLLEKVDGYQDDKIQLHTAKNKGVFLEIMAGADVVGFELYLLEDNVTFMLMKAVFFEEFTSVKRFAMDNFLSETTVRRTLKTFQELLEPYGISLKRETYELVGTETQIRMFAYSVFWRIYRGALWPFDIVDQETIEDATERVSTSLRLNLTHVQKNQIGYILAINIIRIRKRHTVDMNPNWKNYLDLDNDFKRLNKMKAVFESMNIQKEGEIYFFYLLMETRPKLYENSELARRIMAPHQKNESDIYLATEALMRAFSAEIIDIPEKKKETFFKNSFCAHLFCTLFKSFSVDINGYEYLHRVAEYYPNLFGKLDELLDELYEETRNELFLEKQFLLTRYALLFSSIKPLTYFEEQVQIVLDTDLPKLAENNLRHQIDDTLKYRYKVHFLNKNSAHQADVILTTISTPMMMEQYHRGKILYIGPELSARDFANISNIVIETMGNK</sequence>
<accession>A0A7W1YFN9</accession>
<keyword evidence="2" id="KW-0804">Transcription</keyword>
<protein>
    <submittedName>
        <fullName evidence="4">Transcriptional regulator</fullName>
    </submittedName>
</protein>
<dbReference type="InterPro" id="IPR036388">
    <property type="entry name" value="WH-like_DNA-bd_sf"/>
</dbReference>
<evidence type="ECO:0000259" key="3">
    <source>
        <dbReference type="Pfam" id="PF05043"/>
    </source>
</evidence>
<reference evidence="4 5" key="2">
    <citation type="submission" date="2020-08" db="EMBL/GenBank/DDBJ databases">
        <title>Listeria ohnekaius sp. nov. and Listeria portnoyii sp. nov. isolated from non-agricultural and natural environments.</title>
        <authorList>
            <person name="Weller D."/>
            <person name="Belias A.M."/>
            <person name="Liao J."/>
            <person name="Guo S."/>
            <person name="Orsi R.H."/>
            <person name="Wiedmann M."/>
        </authorList>
    </citation>
    <scope>NUCLEOTIDE SEQUENCE [LARGE SCALE GENOMIC DNA]</scope>
    <source>
        <strain evidence="4 5">FSL W9-0585</strain>
    </source>
</reference>
<dbReference type="EMBL" id="JABJVM010000004">
    <property type="protein sequence ID" value="MBA3925831.1"/>
    <property type="molecule type" value="Genomic_DNA"/>
</dbReference>
<evidence type="ECO:0000313" key="4">
    <source>
        <dbReference type="EMBL" id="MBA3925831.1"/>
    </source>
</evidence>
<dbReference type="Proteomes" id="UP000548787">
    <property type="component" value="Unassembled WGS sequence"/>
</dbReference>
<feature type="domain" description="Mga helix-turn-helix" evidence="3">
    <location>
        <begin position="89"/>
        <end position="167"/>
    </location>
</feature>
<dbReference type="PANTHER" id="PTHR30185">
    <property type="entry name" value="CRYPTIC BETA-GLUCOSIDE BGL OPERON ANTITERMINATOR"/>
    <property type="match status" value="1"/>
</dbReference>
<dbReference type="PANTHER" id="PTHR30185:SF13">
    <property type="entry name" value="LICABCH OPERON REGULATOR-RELATED"/>
    <property type="match status" value="1"/>
</dbReference>
<dbReference type="RefSeq" id="WP_181676043.1">
    <property type="nucleotide sequence ID" value="NZ_JABJVM010000004.1"/>
</dbReference>
<keyword evidence="5" id="KW-1185">Reference proteome</keyword>
<proteinExistence type="predicted"/>
<dbReference type="InterPro" id="IPR007737">
    <property type="entry name" value="Mga_HTH"/>
</dbReference>
<evidence type="ECO:0000256" key="2">
    <source>
        <dbReference type="ARBA" id="ARBA00023163"/>
    </source>
</evidence>
<reference evidence="4 5" key="1">
    <citation type="submission" date="2020-05" db="EMBL/GenBank/DDBJ databases">
        <authorList>
            <person name="Carlin C.R."/>
        </authorList>
    </citation>
    <scope>NUCLEOTIDE SEQUENCE [LARGE SCALE GENOMIC DNA]</scope>
    <source>
        <strain evidence="4 5">FSL W9-0585</strain>
    </source>
</reference>
<keyword evidence="1" id="KW-0805">Transcription regulation</keyword>